<evidence type="ECO:0000313" key="2">
    <source>
        <dbReference type="EMBL" id="MBB6695126.1"/>
    </source>
</evidence>
<dbReference type="Pfam" id="PF00144">
    <property type="entry name" value="Beta-lactamase"/>
    <property type="match status" value="1"/>
</dbReference>
<dbReference type="AlphaFoldDB" id="A0A841U3H2"/>
<dbReference type="InterPro" id="IPR001466">
    <property type="entry name" value="Beta-lactam-related"/>
</dbReference>
<keyword evidence="3" id="KW-1185">Reference proteome</keyword>
<accession>A0A841U3H2</accession>
<dbReference type="PANTHER" id="PTHR46825">
    <property type="entry name" value="D-ALANYL-D-ALANINE-CARBOXYPEPTIDASE/ENDOPEPTIDASE AMPH"/>
    <property type="match status" value="1"/>
</dbReference>
<proteinExistence type="predicted"/>
<sequence>MTMLQQETNAGASLELEETIERLAKPYLEPRRHAVVAIGILRGDEKRVFGFGDLSPYGGAGYGELIYEIGSITKVFTTTLLAGLLAEGKVRLDDPVGRYESALPADHPVKLRHLATHTSGLPTASLAKRLLNRFDRKTYRDPFCLFSVEEALAYLRRKGPERAGKKFRYSNAGMGLLGRIAARQLGTDYEGAVRERIAGPYGMKDTGIALASEQRGRAVPGYSGLLGNETRQPDLVMKDFEGAGALRSTVNDLFRFLSVHMAASRDPADPLALCHRVHHEMNDRAGVGLGWIVHRTGKFVWHNGGTHGFSSFMGFRQDRPHGVVVLSNYRPGVGRVTTDLIGAELLKLP</sequence>
<feature type="domain" description="Beta-lactamase-related" evidence="1">
    <location>
        <begin position="21"/>
        <end position="335"/>
    </location>
</feature>
<name>A0A841U3H2_9BACL</name>
<dbReference type="InterPro" id="IPR012338">
    <property type="entry name" value="Beta-lactam/transpept-like"/>
</dbReference>
<comment type="caution">
    <text evidence="2">The sequence shown here is derived from an EMBL/GenBank/DDBJ whole genome shotgun (WGS) entry which is preliminary data.</text>
</comment>
<organism evidence="2 3">
    <name type="scientific">Cohnella xylanilytica</name>
    <dbReference type="NCBI Taxonomy" id="557555"/>
    <lineage>
        <taxon>Bacteria</taxon>
        <taxon>Bacillati</taxon>
        <taxon>Bacillota</taxon>
        <taxon>Bacilli</taxon>
        <taxon>Bacillales</taxon>
        <taxon>Paenibacillaceae</taxon>
        <taxon>Cohnella</taxon>
    </lineage>
</organism>
<dbReference type="SUPFAM" id="SSF56601">
    <property type="entry name" value="beta-lactamase/transpeptidase-like"/>
    <property type="match status" value="1"/>
</dbReference>
<dbReference type="PANTHER" id="PTHR46825:SF8">
    <property type="entry name" value="BETA-LACTAMASE-RELATED"/>
    <property type="match status" value="1"/>
</dbReference>
<dbReference type="InterPro" id="IPR050491">
    <property type="entry name" value="AmpC-like"/>
</dbReference>
<protein>
    <submittedName>
        <fullName evidence="2">Beta-lactamase family protein</fullName>
    </submittedName>
</protein>
<dbReference type="Gene3D" id="3.40.710.10">
    <property type="entry name" value="DD-peptidase/beta-lactamase superfamily"/>
    <property type="match status" value="1"/>
</dbReference>
<gene>
    <name evidence="2" type="ORF">H7B90_27395</name>
</gene>
<evidence type="ECO:0000313" key="3">
    <source>
        <dbReference type="Proteomes" id="UP000553776"/>
    </source>
</evidence>
<dbReference type="EMBL" id="JACJVR010000112">
    <property type="protein sequence ID" value="MBB6695126.1"/>
    <property type="molecule type" value="Genomic_DNA"/>
</dbReference>
<dbReference type="Proteomes" id="UP000553776">
    <property type="component" value="Unassembled WGS sequence"/>
</dbReference>
<evidence type="ECO:0000259" key="1">
    <source>
        <dbReference type="Pfam" id="PF00144"/>
    </source>
</evidence>
<dbReference type="RefSeq" id="WP_185139088.1">
    <property type="nucleotide sequence ID" value="NZ_JACJVR010000112.1"/>
</dbReference>
<reference evidence="2 3" key="1">
    <citation type="submission" date="2020-08" db="EMBL/GenBank/DDBJ databases">
        <title>Cohnella phylogeny.</title>
        <authorList>
            <person name="Dunlap C."/>
        </authorList>
    </citation>
    <scope>NUCLEOTIDE SEQUENCE [LARGE SCALE GENOMIC DNA]</scope>
    <source>
        <strain evidence="2 3">DSM 25239</strain>
    </source>
</reference>